<feature type="compositionally biased region" description="Gly residues" evidence="1">
    <location>
        <begin position="312"/>
        <end position="337"/>
    </location>
</feature>
<keyword evidence="2" id="KW-0812">Transmembrane</keyword>
<keyword evidence="2" id="KW-0472">Membrane</keyword>
<feature type="region of interest" description="Disordered" evidence="1">
    <location>
        <begin position="289"/>
        <end position="337"/>
    </location>
</feature>
<organism evidence="3 4">
    <name type="scientific">Streptomyces oceani</name>
    <dbReference type="NCBI Taxonomy" id="1075402"/>
    <lineage>
        <taxon>Bacteria</taxon>
        <taxon>Bacillati</taxon>
        <taxon>Actinomycetota</taxon>
        <taxon>Actinomycetes</taxon>
        <taxon>Kitasatosporales</taxon>
        <taxon>Streptomycetaceae</taxon>
        <taxon>Streptomyces</taxon>
    </lineage>
</organism>
<dbReference type="Pfam" id="PF19590">
    <property type="entry name" value="TrbL_3"/>
    <property type="match status" value="1"/>
</dbReference>
<feature type="transmembrane region" description="Helical" evidence="2">
    <location>
        <begin position="85"/>
        <end position="103"/>
    </location>
</feature>
<evidence type="ECO:0000313" key="3">
    <source>
        <dbReference type="EMBL" id="OEU96603.1"/>
    </source>
</evidence>
<evidence type="ECO:0000256" key="2">
    <source>
        <dbReference type="SAM" id="Phobius"/>
    </source>
</evidence>
<dbReference type="STRING" id="1075402.AN216_20100"/>
<keyword evidence="2" id="KW-1133">Transmembrane helix</keyword>
<keyword evidence="4" id="KW-1185">Reference proteome</keyword>
<feature type="compositionally biased region" description="Low complexity" evidence="1">
    <location>
        <begin position="351"/>
        <end position="361"/>
    </location>
</feature>
<dbReference type="EMBL" id="LJGU01000137">
    <property type="protein sequence ID" value="OEU96603.1"/>
    <property type="molecule type" value="Genomic_DNA"/>
</dbReference>
<accession>A0A1E7JY27</accession>
<feature type="compositionally biased region" description="Gly residues" evidence="1">
    <location>
        <begin position="289"/>
        <end position="299"/>
    </location>
</feature>
<feature type="transmembrane region" description="Helical" evidence="2">
    <location>
        <begin position="227"/>
        <end position="248"/>
    </location>
</feature>
<feature type="transmembrane region" description="Helical" evidence="2">
    <location>
        <begin position="47"/>
        <end position="64"/>
    </location>
</feature>
<feature type="region of interest" description="Disordered" evidence="1">
    <location>
        <begin position="351"/>
        <end position="378"/>
    </location>
</feature>
<reference evidence="3 4" key="1">
    <citation type="journal article" date="2016" name="Front. Microbiol.">
        <title>Comparative Genomics Analysis of Streptomyces Species Reveals Their Adaptation to the Marine Environment and Their Diversity at the Genomic Level.</title>
        <authorList>
            <person name="Tian X."/>
            <person name="Zhang Z."/>
            <person name="Yang T."/>
            <person name="Chen M."/>
            <person name="Li J."/>
            <person name="Chen F."/>
            <person name="Yang J."/>
            <person name="Li W."/>
            <person name="Zhang B."/>
            <person name="Zhang Z."/>
            <person name="Wu J."/>
            <person name="Zhang C."/>
            <person name="Long L."/>
            <person name="Xiao J."/>
        </authorList>
    </citation>
    <scope>NUCLEOTIDE SEQUENCE [LARGE SCALE GENOMIC DNA]</scope>
    <source>
        <strain evidence="3 4">SCSIO 02100</strain>
    </source>
</reference>
<evidence type="ECO:0000256" key="1">
    <source>
        <dbReference type="SAM" id="MobiDB-lite"/>
    </source>
</evidence>
<name>A0A1E7JY27_9ACTN</name>
<dbReference type="Proteomes" id="UP000176101">
    <property type="component" value="Unassembled WGS sequence"/>
</dbReference>
<feature type="transmembrane region" description="Helical" evidence="2">
    <location>
        <begin position="191"/>
        <end position="215"/>
    </location>
</feature>
<dbReference type="AlphaFoldDB" id="A0A1E7JY27"/>
<sequence>MIGNVVEAFASALGEAAESFMTWLNKLWLGIEADGSGTSIHDIQNELDWLVGYVAVASLLFAAMRMALDRKGQSMQQAFQGMWRVILVSGMATGVVMALSSAADSYAMYIYEKPRGDKESTTLLGGALVALAKTSPGLIIVFGLLAIVAALVQALLMLLRIGAMVMLVGTLPLAAAASMTGWGGGWWKKHIGWLIAWLLYKPAAALVFFCGQVMMDNAAKSEGEPEITQAVAGLATLILAVFALPALLKLLVPATAALGNTSGGSVTLNAANTVATGAVSIAGGGMSGGGGGKGGGEGPKGSPSSASAPSSGGAGSGGAGGGAGGASAGGASAGGAAAGGAAAAGVQAAAVAAQATTQAATEVTNSFDDNDGNKGHNE</sequence>
<feature type="compositionally biased region" description="Low complexity" evidence="1">
    <location>
        <begin position="300"/>
        <end position="311"/>
    </location>
</feature>
<dbReference type="InterPro" id="IPR045782">
    <property type="entry name" value="TrbL_3"/>
</dbReference>
<feature type="transmembrane region" description="Helical" evidence="2">
    <location>
        <begin position="123"/>
        <end position="151"/>
    </location>
</feature>
<evidence type="ECO:0000313" key="4">
    <source>
        <dbReference type="Proteomes" id="UP000176101"/>
    </source>
</evidence>
<proteinExistence type="predicted"/>
<comment type="caution">
    <text evidence="3">The sequence shown here is derived from an EMBL/GenBank/DDBJ whole genome shotgun (WGS) entry which is preliminary data.</text>
</comment>
<evidence type="ECO:0008006" key="5">
    <source>
        <dbReference type="Google" id="ProtNLM"/>
    </source>
</evidence>
<dbReference type="PATRIC" id="fig|1075402.3.peg.1503"/>
<protein>
    <recommendedName>
        <fullName evidence="5">TrbL/VirB6 plasmid conjugal transfer protein</fullName>
    </recommendedName>
</protein>
<feature type="transmembrane region" description="Helical" evidence="2">
    <location>
        <begin position="158"/>
        <end position="179"/>
    </location>
</feature>
<gene>
    <name evidence="3" type="ORF">AN216_20100</name>
</gene>